<proteinExistence type="predicted"/>
<evidence type="ECO:0000313" key="2">
    <source>
        <dbReference type="Proteomes" id="UP001054945"/>
    </source>
</evidence>
<name>A0AAV4WWM5_CAEEX</name>
<accession>A0AAV4WWM5</accession>
<organism evidence="1 2">
    <name type="scientific">Caerostris extrusa</name>
    <name type="common">Bark spider</name>
    <name type="synonym">Caerostris bankana</name>
    <dbReference type="NCBI Taxonomy" id="172846"/>
    <lineage>
        <taxon>Eukaryota</taxon>
        <taxon>Metazoa</taxon>
        <taxon>Ecdysozoa</taxon>
        <taxon>Arthropoda</taxon>
        <taxon>Chelicerata</taxon>
        <taxon>Arachnida</taxon>
        <taxon>Araneae</taxon>
        <taxon>Araneomorphae</taxon>
        <taxon>Entelegynae</taxon>
        <taxon>Araneoidea</taxon>
        <taxon>Araneidae</taxon>
        <taxon>Caerostris</taxon>
    </lineage>
</organism>
<gene>
    <name evidence="1" type="ORF">CEXT_480771</name>
</gene>
<dbReference type="Proteomes" id="UP001054945">
    <property type="component" value="Unassembled WGS sequence"/>
</dbReference>
<dbReference type="EMBL" id="BPLR01016898">
    <property type="protein sequence ID" value="GIY87177.1"/>
    <property type="molecule type" value="Genomic_DNA"/>
</dbReference>
<reference evidence="1 2" key="1">
    <citation type="submission" date="2021-06" db="EMBL/GenBank/DDBJ databases">
        <title>Caerostris extrusa draft genome.</title>
        <authorList>
            <person name="Kono N."/>
            <person name="Arakawa K."/>
        </authorList>
    </citation>
    <scope>NUCLEOTIDE SEQUENCE [LARGE SCALE GENOMIC DNA]</scope>
</reference>
<evidence type="ECO:0000313" key="1">
    <source>
        <dbReference type="EMBL" id="GIY87177.1"/>
    </source>
</evidence>
<dbReference type="AlphaFoldDB" id="A0AAV4WWM5"/>
<keyword evidence="2" id="KW-1185">Reference proteome</keyword>
<protein>
    <submittedName>
        <fullName evidence="1">Uncharacterized protein</fullName>
    </submittedName>
</protein>
<sequence>METYIKLRYTSFQFKAYNLYALIKTAWKSKSTAAVPTDNPATDLEVEVVDALGNQSFSKFSRKLLSSIKYSTAVNSCHFRTTRQSTISKKTEPNYLQYLYYP</sequence>
<comment type="caution">
    <text evidence="1">The sequence shown here is derived from an EMBL/GenBank/DDBJ whole genome shotgun (WGS) entry which is preliminary data.</text>
</comment>